<protein>
    <submittedName>
        <fullName evidence="1">Uncharacterized protein</fullName>
    </submittedName>
</protein>
<dbReference type="EMBL" id="LR796282">
    <property type="protein sequence ID" value="CAB4133984.1"/>
    <property type="molecule type" value="Genomic_DNA"/>
</dbReference>
<proteinExistence type="predicted"/>
<name>A0A6J5LHB8_9CAUD</name>
<organism evidence="1">
    <name type="scientific">uncultured Caudovirales phage</name>
    <dbReference type="NCBI Taxonomy" id="2100421"/>
    <lineage>
        <taxon>Viruses</taxon>
        <taxon>Duplodnaviria</taxon>
        <taxon>Heunggongvirae</taxon>
        <taxon>Uroviricota</taxon>
        <taxon>Caudoviricetes</taxon>
        <taxon>Peduoviridae</taxon>
        <taxon>Maltschvirus</taxon>
        <taxon>Maltschvirus maltsch</taxon>
    </lineage>
</organism>
<sequence length="193" mass="23159">MIDQEKAEQKRIYMREYARNRRANDPAFCEKNKEAGRKSQAKRRKLNKDTTKLWKEKNKDKIVAYNKMYGQKNRKELNKKACEINKIRRKNDPNFALMRRERVRVYDVLKGIRKAAKTETLLGCSYDFFRGYIEGKFVENMGWHNMGEWHIDHIQPLCSFDLNDLEQQKKAFHYTNQQPLWAMDNLKKGAKYG</sequence>
<accession>A0A6J5LHB8</accession>
<gene>
    <name evidence="1" type="ORF">UFOVP267_6</name>
</gene>
<reference evidence="1" key="1">
    <citation type="submission" date="2020-04" db="EMBL/GenBank/DDBJ databases">
        <authorList>
            <person name="Chiriac C."/>
            <person name="Salcher M."/>
            <person name="Ghai R."/>
            <person name="Kavagutti S V."/>
        </authorList>
    </citation>
    <scope>NUCLEOTIDE SEQUENCE</scope>
</reference>
<evidence type="ECO:0000313" key="1">
    <source>
        <dbReference type="EMBL" id="CAB4133984.1"/>
    </source>
</evidence>